<dbReference type="InParanoid" id="A0A5R8QH12"/>
<reference evidence="1 2" key="1">
    <citation type="submission" date="2019-05" db="EMBL/GenBank/DDBJ databases">
        <title>Culicoidintestinum kansasii gen. nov., sp. nov. from the gastrointestinal tract of the biting midge, Culicoides sonorensis.</title>
        <authorList>
            <person name="Neupane S."/>
            <person name="Ghosh A."/>
            <person name="Gunther S."/>
            <person name="Martin K."/>
            <person name="Zurek L."/>
        </authorList>
    </citation>
    <scope>NUCLEOTIDE SEQUENCE [LARGE SCALE GENOMIC DNA]</scope>
    <source>
        <strain evidence="1 2">CS-1</strain>
    </source>
</reference>
<dbReference type="EMBL" id="VBWP01000002">
    <property type="protein sequence ID" value="TLG76557.1"/>
    <property type="molecule type" value="Genomic_DNA"/>
</dbReference>
<gene>
    <name evidence="1" type="ORF">FEZ08_02770</name>
</gene>
<dbReference type="AlphaFoldDB" id="A0A5R8QH12"/>
<dbReference type="SUPFAM" id="SSF48239">
    <property type="entry name" value="Terpenoid cyclases/Protein prenyltransferases"/>
    <property type="match status" value="1"/>
</dbReference>
<dbReference type="InterPro" id="IPR008930">
    <property type="entry name" value="Terpenoid_cyclase/PrenylTrfase"/>
</dbReference>
<keyword evidence="2" id="KW-1185">Reference proteome</keyword>
<evidence type="ECO:0000313" key="1">
    <source>
        <dbReference type="EMBL" id="TLG76557.1"/>
    </source>
</evidence>
<proteinExistence type="predicted"/>
<dbReference type="RefSeq" id="WP_138190194.1">
    <property type="nucleotide sequence ID" value="NZ_VBWP01000002.1"/>
</dbReference>
<organism evidence="1 2">
    <name type="scientific">Culicoidibacter larvae</name>
    <dbReference type="NCBI Taxonomy" id="2579976"/>
    <lineage>
        <taxon>Bacteria</taxon>
        <taxon>Bacillati</taxon>
        <taxon>Bacillota</taxon>
        <taxon>Culicoidibacteria</taxon>
        <taxon>Culicoidibacterales</taxon>
        <taxon>Culicoidibacteraceae</taxon>
        <taxon>Culicoidibacter</taxon>
    </lineage>
</organism>
<dbReference type="OrthoDB" id="3286086at2"/>
<comment type="caution">
    <text evidence="1">The sequence shown here is derived from an EMBL/GenBank/DDBJ whole genome shotgun (WGS) entry which is preliminary data.</text>
</comment>
<protein>
    <recommendedName>
        <fullName evidence="3">Squalene cyclase C-terminal domain-containing protein</fullName>
    </recommendedName>
</protein>
<evidence type="ECO:0000313" key="2">
    <source>
        <dbReference type="Proteomes" id="UP000306912"/>
    </source>
</evidence>
<sequence>MKLYQEQVDAIEMWIMEYGRPLEKAKWQVMMRNAEANLVLAELLKYQNADGGFGNGLEPDITMPESSATASAEALFIADEYGLLQDAPWLAQLLAYFENTADEQRPMTWEQVPNIVETYPHAPWWQYQSATEYRPNPGAVAAAVLIIYGNATQQDLGLREAERALAFLMQAEVAFEHDLFCLQFMVEHLLAINSPMITDAVVVKLQTLIHQTTSFDSATWEGYVAKPLDFVDKPNSLWYSAVEAGVEKNFTNWIETLHPEGYWQPNFSWGEESNEAQYVTQIWRGVVSVQRVTKFKHFGLIE</sequence>
<dbReference type="Proteomes" id="UP000306912">
    <property type="component" value="Unassembled WGS sequence"/>
</dbReference>
<name>A0A5R8QH12_9FIRM</name>
<accession>A0A5R8QH12</accession>
<evidence type="ECO:0008006" key="3">
    <source>
        <dbReference type="Google" id="ProtNLM"/>
    </source>
</evidence>